<evidence type="ECO:0000313" key="3">
    <source>
        <dbReference type="Proteomes" id="UP000259864"/>
    </source>
</evidence>
<dbReference type="KEGG" id="mala:NCTC10135_00915"/>
<reference evidence="3" key="1">
    <citation type="submission" date="2018-06" db="EMBL/GenBank/DDBJ databases">
        <authorList>
            <consortium name="Pathogen Informatics"/>
        </authorList>
    </citation>
    <scope>NUCLEOTIDE SEQUENCE [LARGE SCALE GENOMIC DNA]</scope>
    <source>
        <strain evidence="3">NCTC10135</strain>
    </source>
</reference>
<accession>A0A3B0PJX2</accession>
<keyword evidence="1" id="KW-0472">Membrane</keyword>
<organism evidence="2 3">
    <name type="scientific">Metamycoplasma alkalescens</name>
    <dbReference type="NCBI Taxonomy" id="45363"/>
    <lineage>
        <taxon>Bacteria</taxon>
        <taxon>Bacillati</taxon>
        <taxon>Mycoplasmatota</taxon>
        <taxon>Mycoplasmoidales</taxon>
        <taxon>Metamycoplasmataceae</taxon>
        <taxon>Metamycoplasma</taxon>
    </lineage>
</organism>
<evidence type="ECO:0000256" key="1">
    <source>
        <dbReference type="SAM" id="Phobius"/>
    </source>
</evidence>
<dbReference type="AlphaFoldDB" id="A0A3B0PJX2"/>
<dbReference type="Proteomes" id="UP000259864">
    <property type="component" value="Chromosome 1"/>
</dbReference>
<feature type="transmembrane region" description="Helical" evidence="1">
    <location>
        <begin position="12"/>
        <end position="33"/>
    </location>
</feature>
<name>A0A3B0PJX2_9BACT</name>
<evidence type="ECO:0000313" key="2">
    <source>
        <dbReference type="EMBL" id="SYV90391.1"/>
    </source>
</evidence>
<feature type="non-terminal residue" evidence="2">
    <location>
        <position position="52"/>
    </location>
</feature>
<keyword evidence="1" id="KW-0812">Transmembrane</keyword>
<keyword evidence="1" id="KW-1133">Transmembrane helix</keyword>
<dbReference type="EMBL" id="LS991949">
    <property type="protein sequence ID" value="SYV90391.1"/>
    <property type="molecule type" value="Genomic_DNA"/>
</dbReference>
<gene>
    <name evidence="2" type="ORF">NCTC10135_00915</name>
</gene>
<sequence>MKNPEKTPAALFVGLLSMTIIYIVIALAMSLGAKSGGFNDFGDLLKNKGHGW</sequence>
<protein>
    <submittedName>
        <fullName evidence="2">Uncharacterized protein</fullName>
    </submittedName>
</protein>
<proteinExistence type="predicted"/>